<feature type="non-terminal residue" evidence="3">
    <location>
        <position position="1"/>
    </location>
</feature>
<dbReference type="InterPro" id="IPR027417">
    <property type="entry name" value="P-loop_NTPase"/>
</dbReference>
<dbReference type="Pfam" id="PF24676">
    <property type="entry name" value="DUF7656"/>
    <property type="match status" value="1"/>
</dbReference>
<feature type="domain" description="SNTX MACPF/CDC-like" evidence="1">
    <location>
        <begin position="1"/>
        <end position="256"/>
    </location>
</feature>
<reference evidence="3" key="1">
    <citation type="journal article" date="2021" name="Nat. Commun.">
        <title>Genetic determinants of endophytism in the Arabidopsis root mycobiome.</title>
        <authorList>
            <person name="Mesny F."/>
            <person name="Miyauchi S."/>
            <person name="Thiergart T."/>
            <person name="Pickel B."/>
            <person name="Atanasova L."/>
            <person name="Karlsson M."/>
            <person name="Huettel B."/>
            <person name="Barry K.W."/>
            <person name="Haridas S."/>
            <person name="Chen C."/>
            <person name="Bauer D."/>
            <person name="Andreopoulos W."/>
            <person name="Pangilinan J."/>
            <person name="LaButti K."/>
            <person name="Riley R."/>
            <person name="Lipzen A."/>
            <person name="Clum A."/>
            <person name="Drula E."/>
            <person name="Henrissat B."/>
            <person name="Kohler A."/>
            <person name="Grigoriev I.V."/>
            <person name="Martin F.M."/>
            <person name="Hacquard S."/>
        </authorList>
    </citation>
    <scope>NUCLEOTIDE SEQUENCE</scope>
    <source>
        <strain evidence="3">MPI-CAGE-AT-0147</strain>
    </source>
</reference>
<organism evidence="3 4">
    <name type="scientific">Dactylonectria macrodidyma</name>
    <dbReference type="NCBI Taxonomy" id="307937"/>
    <lineage>
        <taxon>Eukaryota</taxon>
        <taxon>Fungi</taxon>
        <taxon>Dikarya</taxon>
        <taxon>Ascomycota</taxon>
        <taxon>Pezizomycotina</taxon>
        <taxon>Sordariomycetes</taxon>
        <taxon>Hypocreomycetidae</taxon>
        <taxon>Hypocreales</taxon>
        <taxon>Nectriaceae</taxon>
        <taxon>Dactylonectria</taxon>
    </lineage>
</organism>
<feature type="domain" description="DUF7656" evidence="2">
    <location>
        <begin position="377"/>
        <end position="475"/>
    </location>
</feature>
<dbReference type="InterPro" id="IPR056072">
    <property type="entry name" value="SNTX_MACPF/CDC-like_dom"/>
</dbReference>
<feature type="non-terminal residue" evidence="3">
    <location>
        <position position="836"/>
    </location>
</feature>
<evidence type="ECO:0008006" key="5">
    <source>
        <dbReference type="Google" id="ProtNLM"/>
    </source>
</evidence>
<dbReference type="Pfam" id="PF24674">
    <property type="entry name" value="MACPF_SNTX"/>
    <property type="match status" value="1"/>
</dbReference>
<evidence type="ECO:0000259" key="2">
    <source>
        <dbReference type="Pfam" id="PF24676"/>
    </source>
</evidence>
<protein>
    <recommendedName>
        <fullName evidence="5">G domain-containing protein</fullName>
    </recommendedName>
</protein>
<dbReference type="SUPFAM" id="SSF52540">
    <property type="entry name" value="P-loop containing nucleoside triphosphate hydrolases"/>
    <property type="match status" value="1"/>
</dbReference>
<keyword evidence="4" id="KW-1185">Reference proteome</keyword>
<evidence type="ECO:0000313" key="4">
    <source>
        <dbReference type="Proteomes" id="UP000738349"/>
    </source>
</evidence>
<proteinExistence type="predicted"/>
<dbReference type="Gene3D" id="3.40.50.300">
    <property type="entry name" value="P-loop containing nucleotide triphosphate hydrolases"/>
    <property type="match status" value="1"/>
</dbReference>
<dbReference type="PANTHER" id="PTHR32046:SF11">
    <property type="entry name" value="IMMUNE-ASSOCIATED NUCLEOTIDE-BINDING PROTEIN 10-LIKE"/>
    <property type="match status" value="1"/>
</dbReference>
<name>A0A9P9ESP0_9HYPO</name>
<dbReference type="EMBL" id="JAGMUV010000009">
    <property type="protein sequence ID" value="KAH7143649.1"/>
    <property type="molecule type" value="Genomic_DNA"/>
</dbReference>
<accession>A0A9P9ESP0</accession>
<dbReference type="Proteomes" id="UP000738349">
    <property type="component" value="Unassembled WGS sequence"/>
</dbReference>
<dbReference type="OrthoDB" id="8954335at2759"/>
<sequence>RPSLGQVASLGSLYDAKSDAFVPLSLVDKTLPQGAVKTTRDMSTKFKYSETDSFKHKFGAFGVDAELGASFLAGLVEVTGSARYLSEIRTSELLMQSSLRCSITTVHEKFDFAVGDPDLGLVVDVSHSRVATHVVAGITWGASCVIAAKRPVTSSDDRNQIADMMAVQLNCLQCAAIGAQAPSYTGGEPVDRSLEVTVYSDVPSDDGFEPTDLKNAKTFLMNMPKYIASTNNGKGIPLLYTLVPLSTLRHVRGLNVNKDIVPERISLACLIKSINLFDQLQAFQRQMYDYHRRIRAHPAAIPPQHLQNVIIVLETMDASECEFKANFADALKDVRARRAVSSRLWDFLDEMQNRILSAKYSQSFTSFGGKMDLVDLAIKKGARYVGKNGPNLDTVLLENNHDDAYIMYLTNDLPGGPDAWREAKAELSELLHDGPQNSMVIVVDCEATHELPGKVRFIQMRKGQVIIEDVVEHRKSLMSSCIMRYNTAALDRDMTSKPLQRRALNIPCPWEPCADGAPQSWICSVCYCMVEYAHVDKHLYCECGACPFDQWEYRCKDPKHGRSWVKYDGTKLLPLLKSLEPCEELNILILGETGVGKSTWINAFINFLTYGSLQEALSVDTVKWKTLCSFQTQVVEQGRFIQKQVTIGTSTSENEDPSGQLATRETMVDEVSIGNVRVRLIDTTSLGDTRGVDQDKKNIAEVLSVLQNYNCPHNFLFLLKPNESHLTASSRFCIEQLLTHLNRTATGNIAFGFTNTRGSNFKPGDTFAPLEKLLRQHEGAKVDLHEQNVYCFDSESFRFLAAHKKGIDMGFPEVNARSWERSVAECKRLVKHFQEI</sequence>
<dbReference type="AlphaFoldDB" id="A0A9P9ESP0"/>
<gene>
    <name evidence="3" type="ORF">EDB81DRAFT_624600</name>
</gene>
<comment type="caution">
    <text evidence="3">The sequence shown here is derived from an EMBL/GenBank/DDBJ whole genome shotgun (WGS) entry which is preliminary data.</text>
</comment>
<evidence type="ECO:0000313" key="3">
    <source>
        <dbReference type="EMBL" id="KAH7143649.1"/>
    </source>
</evidence>
<dbReference type="PANTHER" id="PTHR32046">
    <property type="entry name" value="G DOMAIN-CONTAINING PROTEIN"/>
    <property type="match status" value="1"/>
</dbReference>
<dbReference type="InterPro" id="IPR056073">
    <property type="entry name" value="DUF7656"/>
</dbReference>
<evidence type="ECO:0000259" key="1">
    <source>
        <dbReference type="Pfam" id="PF24674"/>
    </source>
</evidence>